<dbReference type="InterPro" id="IPR009075">
    <property type="entry name" value="AcylCo_DH/oxidase_C"/>
</dbReference>
<comment type="cofactor">
    <cofactor evidence="1">
        <name>FAD</name>
        <dbReference type="ChEBI" id="CHEBI:57692"/>
    </cofactor>
</comment>
<gene>
    <name evidence="7" type="ORF">SAMN04489732_106302</name>
</gene>
<dbReference type="InterPro" id="IPR036250">
    <property type="entry name" value="AcylCo_DH-like_C"/>
</dbReference>
<evidence type="ECO:0000259" key="6">
    <source>
        <dbReference type="Pfam" id="PF00441"/>
    </source>
</evidence>
<evidence type="ECO:0000256" key="1">
    <source>
        <dbReference type="ARBA" id="ARBA00001974"/>
    </source>
</evidence>
<feature type="domain" description="Acyl-CoA dehydrogenase/oxidase C-terminal" evidence="6">
    <location>
        <begin position="182"/>
        <end position="315"/>
    </location>
</feature>
<evidence type="ECO:0000313" key="7">
    <source>
        <dbReference type="EMBL" id="SEP35095.1"/>
    </source>
</evidence>
<reference evidence="7 8" key="1">
    <citation type="submission" date="2016-10" db="EMBL/GenBank/DDBJ databases">
        <authorList>
            <person name="de Groot N.N."/>
        </authorList>
    </citation>
    <scope>NUCLEOTIDE SEQUENCE [LARGE SCALE GENOMIC DNA]</scope>
    <source>
        <strain evidence="7 8">DSM 44993</strain>
    </source>
</reference>
<dbReference type="InterPro" id="IPR037069">
    <property type="entry name" value="AcylCoA_DH/ox_N_sf"/>
</dbReference>
<dbReference type="Pfam" id="PF00441">
    <property type="entry name" value="Acyl-CoA_dh_1"/>
    <property type="match status" value="1"/>
</dbReference>
<dbReference type="PANTHER" id="PTHR43884">
    <property type="entry name" value="ACYL-COA DEHYDROGENASE"/>
    <property type="match status" value="1"/>
</dbReference>
<dbReference type="SUPFAM" id="SSF47203">
    <property type="entry name" value="Acyl-CoA dehydrogenase C-terminal domain-like"/>
    <property type="match status" value="1"/>
</dbReference>
<evidence type="ECO:0000256" key="5">
    <source>
        <dbReference type="ARBA" id="ARBA00023002"/>
    </source>
</evidence>
<comment type="similarity">
    <text evidence="2">Belongs to the acyl-CoA dehydrogenase family.</text>
</comment>
<dbReference type="RefSeq" id="WP_091617803.1">
    <property type="nucleotide sequence ID" value="NZ_FOEF01000006.1"/>
</dbReference>
<keyword evidence="5" id="KW-0560">Oxidoreductase</keyword>
<dbReference type="AlphaFoldDB" id="A0A1H8X564"/>
<dbReference type="OrthoDB" id="8677713at2"/>
<dbReference type="EMBL" id="FOEF01000006">
    <property type="protein sequence ID" value="SEP35095.1"/>
    <property type="molecule type" value="Genomic_DNA"/>
</dbReference>
<dbReference type="Proteomes" id="UP000198582">
    <property type="component" value="Unassembled WGS sequence"/>
</dbReference>
<keyword evidence="8" id="KW-1185">Reference proteome</keyword>
<sequence length="318" mass="33293">MRFALSPEQEAFAASLDALLSTLDCDTATRAWGAGDHGPGLKIWRRLADQGLTALTTPSHRGGLAEEDGTGATTVDAVLAFEVLGRFCPPGPWTDSAVLPCLLDDEILASAAAGETLVSLAFPPYLPFALDADIADARFLVDGTSLRGFTPGTPLTSLDSSRRLFEPVPGDELGPALDPARAFDLGALLTAAQLLGAGRHLLEMSVAYAGQRRQYGREIGRFQAIKHLLAEVVTALELARPLLHGAAVTAEPADVSAAKVACGDAAHLAARTALQVHGAIGYTAEHPLGLRLTRIRALTSAWGTPAVHRHRVLAAIAP</sequence>
<name>A0A1H8X564_9PSEU</name>
<dbReference type="GO" id="GO:0003995">
    <property type="term" value="F:acyl-CoA dehydrogenase activity"/>
    <property type="evidence" value="ECO:0007669"/>
    <property type="project" value="TreeGrafter"/>
</dbReference>
<accession>A0A1H8X564</accession>
<dbReference type="STRING" id="394193.SAMN04489732_106302"/>
<evidence type="ECO:0000256" key="4">
    <source>
        <dbReference type="ARBA" id="ARBA00022827"/>
    </source>
</evidence>
<protein>
    <recommendedName>
        <fullName evidence="6">Acyl-CoA dehydrogenase/oxidase C-terminal domain-containing protein</fullName>
    </recommendedName>
</protein>
<dbReference type="PANTHER" id="PTHR43884:SF20">
    <property type="entry name" value="ACYL-COA DEHYDROGENASE FADE28"/>
    <property type="match status" value="1"/>
</dbReference>
<evidence type="ECO:0000313" key="8">
    <source>
        <dbReference type="Proteomes" id="UP000198582"/>
    </source>
</evidence>
<dbReference type="Gene3D" id="1.10.540.10">
    <property type="entry name" value="Acyl-CoA dehydrogenase/oxidase, N-terminal domain"/>
    <property type="match status" value="1"/>
</dbReference>
<dbReference type="Gene3D" id="1.20.140.10">
    <property type="entry name" value="Butyryl-CoA Dehydrogenase, subunit A, domain 3"/>
    <property type="match status" value="1"/>
</dbReference>
<dbReference type="GO" id="GO:0050660">
    <property type="term" value="F:flavin adenine dinucleotide binding"/>
    <property type="evidence" value="ECO:0007669"/>
    <property type="project" value="InterPro"/>
</dbReference>
<dbReference type="InterPro" id="IPR009100">
    <property type="entry name" value="AcylCoA_DH/oxidase_NM_dom_sf"/>
</dbReference>
<evidence type="ECO:0000256" key="2">
    <source>
        <dbReference type="ARBA" id="ARBA00009347"/>
    </source>
</evidence>
<keyword evidence="4" id="KW-0274">FAD</keyword>
<keyword evidence="3" id="KW-0285">Flavoprotein</keyword>
<proteinExistence type="inferred from homology"/>
<evidence type="ECO:0000256" key="3">
    <source>
        <dbReference type="ARBA" id="ARBA00022630"/>
    </source>
</evidence>
<organism evidence="7 8">
    <name type="scientific">Amycolatopsis saalfeldensis</name>
    <dbReference type="NCBI Taxonomy" id="394193"/>
    <lineage>
        <taxon>Bacteria</taxon>
        <taxon>Bacillati</taxon>
        <taxon>Actinomycetota</taxon>
        <taxon>Actinomycetes</taxon>
        <taxon>Pseudonocardiales</taxon>
        <taxon>Pseudonocardiaceae</taxon>
        <taxon>Amycolatopsis</taxon>
    </lineage>
</organism>
<dbReference type="SUPFAM" id="SSF56645">
    <property type="entry name" value="Acyl-CoA dehydrogenase NM domain-like"/>
    <property type="match status" value="1"/>
</dbReference>